<sequence>MPANARDTGSIPDLGRSHMPHSNRAHVPQLLKHAGSRAHSTRSIEQCLIFMSKVNTYQEFIMQEKWHPTPVFLPGKSHGQRSLVGYCPWGHKESDTTEQLHFHFLMYMYISYTYICIFYIHIKYIVYKIVHILHINTY</sequence>
<evidence type="ECO:0000256" key="1">
    <source>
        <dbReference type="SAM" id="MobiDB-lite"/>
    </source>
</evidence>
<keyword evidence="2" id="KW-1133">Transmembrane helix</keyword>
<keyword evidence="2" id="KW-0812">Transmembrane</keyword>
<protein>
    <submittedName>
        <fullName evidence="3">Uncharacterized protein</fullName>
    </submittedName>
</protein>
<evidence type="ECO:0000313" key="3">
    <source>
        <dbReference type="EMBL" id="KAB0343206.1"/>
    </source>
</evidence>
<proteinExistence type="predicted"/>
<reference evidence="3 4" key="1">
    <citation type="submission" date="2019-06" db="EMBL/GenBank/DDBJ databases">
        <title>Discovery of a novel chromosome fission-fusion reversal in muntjac.</title>
        <authorList>
            <person name="Mudd A.B."/>
            <person name="Bredeson J.V."/>
            <person name="Baum R."/>
            <person name="Hockemeyer D."/>
            <person name="Rokhsar D.S."/>
        </authorList>
    </citation>
    <scope>NUCLEOTIDE SEQUENCE [LARGE SCALE GENOMIC DNA]</scope>
    <source>
        <strain evidence="3">UTSW_UCB_Mm</strain>
        <tissue evidence="3">Fibroblast cell line</tissue>
    </source>
</reference>
<feature type="region of interest" description="Disordered" evidence="1">
    <location>
        <begin position="1"/>
        <end position="21"/>
    </location>
</feature>
<dbReference type="Proteomes" id="UP000326458">
    <property type="component" value="Unassembled WGS sequence"/>
</dbReference>
<dbReference type="EMBL" id="VCEA01000003">
    <property type="protein sequence ID" value="KAB0343206.1"/>
    <property type="molecule type" value="Genomic_DNA"/>
</dbReference>
<accession>A0A5N3V235</accession>
<gene>
    <name evidence="3" type="ORF">FD754_020132</name>
</gene>
<evidence type="ECO:0000313" key="4">
    <source>
        <dbReference type="Proteomes" id="UP000326458"/>
    </source>
</evidence>
<keyword evidence="4" id="KW-1185">Reference proteome</keyword>
<name>A0A5N3V235_MUNMU</name>
<feature type="transmembrane region" description="Helical" evidence="2">
    <location>
        <begin position="104"/>
        <end position="122"/>
    </location>
</feature>
<comment type="caution">
    <text evidence="3">The sequence shown here is derived from an EMBL/GenBank/DDBJ whole genome shotgun (WGS) entry which is preliminary data.</text>
</comment>
<keyword evidence="2" id="KW-0472">Membrane</keyword>
<dbReference type="AlphaFoldDB" id="A0A5N3V235"/>
<organism evidence="3 4">
    <name type="scientific">Muntiacus muntjak</name>
    <name type="common">Barking deer</name>
    <name type="synonym">Indian muntjac</name>
    <dbReference type="NCBI Taxonomy" id="9888"/>
    <lineage>
        <taxon>Eukaryota</taxon>
        <taxon>Metazoa</taxon>
        <taxon>Chordata</taxon>
        <taxon>Craniata</taxon>
        <taxon>Vertebrata</taxon>
        <taxon>Euteleostomi</taxon>
        <taxon>Mammalia</taxon>
        <taxon>Eutheria</taxon>
        <taxon>Laurasiatheria</taxon>
        <taxon>Artiodactyla</taxon>
        <taxon>Ruminantia</taxon>
        <taxon>Pecora</taxon>
        <taxon>Cervidae</taxon>
        <taxon>Muntiacinae</taxon>
        <taxon>Muntiacus</taxon>
    </lineage>
</organism>
<evidence type="ECO:0000256" key="2">
    <source>
        <dbReference type="SAM" id="Phobius"/>
    </source>
</evidence>